<keyword evidence="2" id="KW-0732">Signal</keyword>
<sequence length="217" mass="24416">MVSYERLRNILLLWSSVISLGIPGDWIETGTWKGGCSMLAADILRFALRQPQCPQVRARTIWLADTFEGLPPPRKEDKGKDSGGRVMDPPGSYGGYGGVETVKSKFRERGYRIKEDGQVASSQGFSIRFLVGRFKDTLPGANISSIAVLRLDGDMYSSTMDALTTLYPKVVKKGYVIIDDYGHWIQCKRAIDEYFISNNLTYPLHTIDYTGRWFLKA</sequence>
<dbReference type="PANTHER" id="PTHR40036">
    <property type="entry name" value="MACROCIN O-METHYLTRANSFERASE"/>
    <property type="match status" value="1"/>
</dbReference>
<protein>
    <recommendedName>
        <fullName evidence="6">Macrocin O-methyltransferase</fullName>
    </recommendedName>
</protein>
<evidence type="ECO:0000256" key="2">
    <source>
        <dbReference type="SAM" id="SignalP"/>
    </source>
</evidence>
<evidence type="ECO:0000313" key="5">
    <source>
        <dbReference type="Proteomes" id="UP000011087"/>
    </source>
</evidence>
<dbReference type="KEGG" id="gtt:GUITHDRAFT_117189"/>
<feature type="compositionally biased region" description="Basic and acidic residues" evidence="1">
    <location>
        <begin position="73"/>
        <end position="83"/>
    </location>
</feature>
<reference evidence="3 5" key="1">
    <citation type="journal article" date="2012" name="Nature">
        <title>Algal genomes reveal evolutionary mosaicism and the fate of nucleomorphs.</title>
        <authorList>
            <consortium name="DOE Joint Genome Institute"/>
            <person name="Curtis B.A."/>
            <person name="Tanifuji G."/>
            <person name="Burki F."/>
            <person name="Gruber A."/>
            <person name="Irimia M."/>
            <person name="Maruyama S."/>
            <person name="Arias M.C."/>
            <person name="Ball S.G."/>
            <person name="Gile G.H."/>
            <person name="Hirakawa Y."/>
            <person name="Hopkins J.F."/>
            <person name="Kuo A."/>
            <person name="Rensing S.A."/>
            <person name="Schmutz J."/>
            <person name="Symeonidi A."/>
            <person name="Elias M."/>
            <person name="Eveleigh R.J."/>
            <person name="Herman E.K."/>
            <person name="Klute M.J."/>
            <person name="Nakayama T."/>
            <person name="Obornik M."/>
            <person name="Reyes-Prieto A."/>
            <person name="Armbrust E.V."/>
            <person name="Aves S.J."/>
            <person name="Beiko R.G."/>
            <person name="Coutinho P."/>
            <person name="Dacks J.B."/>
            <person name="Durnford D.G."/>
            <person name="Fast N.M."/>
            <person name="Green B.R."/>
            <person name="Grisdale C.J."/>
            <person name="Hempel F."/>
            <person name="Henrissat B."/>
            <person name="Hoppner M.P."/>
            <person name="Ishida K."/>
            <person name="Kim E."/>
            <person name="Koreny L."/>
            <person name="Kroth P.G."/>
            <person name="Liu Y."/>
            <person name="Malik S.B."/>
            <person name="Maier U.G."/>
            <person name="McRose D."/>
            <person name="Mock T."/>
            <person name="Neilson J.A."/>
            <person name="Onodera N.T."/>
            <person name="Poole A.M."/>
            <person name="Pritham E.J."/>
            <person name="Richards T.A."/>
            <person name="Rocap G."/>
            <person name="Roy S.W."/>
            <person name="Sarai C."/>
            <person name="Schaack S."/>
            <person name="Shirato S."/>
            <person name="Slamovits C.H."/>
            <person name="Spencer D.F."/>
            <person name="Suzuki S."/>
            <person name="Worden A.Z."/>
            <person name="Zauner S."/>
            <person name="Barry K."/>
            <person name="Bell C."/>
            <person name="Bharti A.K."/>
            <person name="Crow J.A."/>
            <person name="Grimwood J."/>
            <person name="Kramer R."/>
            <person name="Lindquist E."/>
            <person name="Lucas S."/>
            <person name="Salamov A."/>
            <person name="McFadden G.I."/>
            <person name="Lane C.E."/>
            <person name="Keeling P.J."/>
            <person name="Gray M.W."/>
            <person name="Grigoriev I.V."/>
            <person name="Archibald J.M."/>
        </authorList>
    </citation>
    <scope>NUCLEOTIDE SEQUENCE</scope>
    <source>
        <strain evidence="3 5">CCMP2712</strain>
    </source>
</reference>
<evidence type="ECO:0000313" key="4">
    <source>
        <dbReference type="EnsemblProtists" id="EKX36645"/>
    </source>
</evidence>
<dbReference type="HOGENOM" id="CLU_062821_1_0_1"/>
<dbReference type="EMBL" id="JH993070">
    <property type="protein sequence ID" value="EKX36645.1"/>
    <property type="molecule type" value="Genomic_DNA"/>
</dbReference>
<accession>L1ILH2</accession>
<gene>
    <name evidence="3" type="ORF">GUITHDRAFT_117189</name>
</gene>
<dbReference type="OMA" id="PGGFCIV"/>
<evidence type="ECO:0008006" key="6">
    <source>
        <dbReference type="Google" id="ProtNLM"/>
    </source>
</evidence>
<reference evidence="5" key="2">
    <citation type="submission" date="2012-11" db="EMBL/GenBank/DDBJ databases">
        <authorList>
            <person name="Kuo A."/>
            <person name="Curtis B.A."/>
            <person name="Tanifuji G."/>
            <person name="Burki F."/>
            <person name="Gruber A."/>
            <person name="Irimia M."/>
            <person name="Maruyama S."/>
            <person name="Arias M.C."/>
            <person name="Ball S.G."/>
            <person name="Gile G.H."/>
            <person name="Hirakawa Y."/>
            <person name="Hopkins J.F."/>
            <person name="Rensing S.A."/>
            <person name="Schmutz J."/>
            <person name="Symeonidi A."/>
            <person name="Elias M."/>
            <person name="Eveleigh R.J."/>
            <person name="Herman E.K."/>
            <person name="Klute M.J."/>
            <person name="Nakayama T."/>
            <person name="Obornik M."/>
            <person name="Reyes-Prieto A."/>
            <person name="Armbrust E.V."/>
            <person name="Aves S.J."/>
            <person name="Beiko R.G."/>
            <person name="Coutinho P."/>
            <person name="Dacks J.B."/>
            <person name="Durnford D.G."/>
            <person name="Fast N.M."/>
            <person name="Green B.R."/>
            <person name="Grisdale C."/>
            <person name="Hempe F."/>
            <person name="Henrissat B."/>
            <person name="Hoppner M.P."/>
            <person name="Ishida K.-I."/>
            <person name="Kim E."/>
            <person name="Koreny L."/>
            <person name="Kroth P.G."/>
            <person name="Liu Y."/>
            <person name="Malik S.-B."/>
            <person name="Maier U.G."/>
            <person name="McRose D."/>
            <person name="Mock T."/>
            <person name="Neilson J.A."/>
            <person name="Onodera N.T."/>
            <person name="Poole A.M."/>
            <person name="Pritham E.J."/>
            <person name="Richards T.A."/>
            <person name="Rocap G."/>
            <person name="Roy S.W."/>
            <person name="Sarai C."/>
            <person name="Schaack S."/>
            <person name="Shirato S."/>
            <person name="Slamovits C.H."/>
            <person name="Spencer D.F."/>
            <person name="Suzuki S."/>
            <person name="Worden A.Z."/>
            <person name="Zauner S."/>
            <person name="Barry K."/>
            <person name="Bell C."/>
            <person name="Bharti A.K."/>
            <person name="Crow J.A."/>
            <person name="Grimwood J."/>
            <person name="Kramer R."/>
            <person name="Lindquist E."/>
            <person name="Lucas S."/>
            <person name="Salamov A."/>
            <person name="McFadden G.I."/>
            <person name="Lane C.E."/>
            <person name="Keeling P.J."/>
            <person name="Gray M.W."/>
            <person name="Grigoriev I.V."/>
            <person name="Archibald J.M."/>
        </authorList>
    </citation>
    <scope>NUCLEOTIDE SEQUENCE</scope>
    <source>
        <strain evidence="5">CCMP2712</strain>
    </source>
</reference>
<dbReference type="EnsemblProtists" id="EKX36645">
    <property type="protein sequence ID" value="EKX36645"/>
    <property type="gene ID" value="GUITHDRAFT_117189"/>
</dbReference>
<dbReference type="GeneID" id="17293387"/>
<dbReference type="Gene3D" id="3.40.50.150">
    <property type="entry name" value="Vaccinia Virus protein VP39"/>
    <property type="match status" value="1"/>
</dbReference>
<dbReference type="InterPro" id="IPR029063">
    <property type="entry name" value="SAM-dependent_MTases_sf"/>
</dbReference>
<reference evidence="4" key="3">
    <citation type="submission" date="2016-03" db="UniProtKB">
        <authorList>
            <consortium name="EnsemblProtists"/>
        </authorList>
    </citation>
    <scope>IDENTIFICATION</scope>
</reference>
<dbReference type="Proteomes" id="UP000011087">
    <property type="component" value="Unassembled WGS sequence"/>
</dbReference>
<keyword evidence="5" id="KW-1185">Reference proteome</keyword>
<dbReference type="RefSeq" id="XP_005823625.1">
    <property type="nucleotide sequence ID" value="XM_005823568.1"/>
</dbReference>
<feature type="chain" id="PRO_5008770223" description="Macrocin O-methyltransferase" evidence="2">
    <location>
        <begin position="22"/>
        <end position="217"/>
    </location>
</feature>
<name>L1ILH2_GUITC</name>
<feature type="signal peptide" evidence="2">
    <location>
        <begin position="1"/>
        <end position="21"/>
    </location>
</feature>
<dbReference type="PaxDb" id="55529-EKX36645"/>
<dbReference type="OrthoDB" id="198480at2759"/>
<feature type="region of interest" description="Disordered" evidence="1">
    <location>
        <begin position="72"/>
        <end position="98"/>
    </location>
</feature>
<organism evidence="3">
    <name type="scientific">Guillardia theta (strain CCMP2712)</name>
    <name type="common">Cryptophyte</name>
    <dbReference type="NCBI Taxonomy" id="905079"/>
    <lineage>
        <taxon>Eukaryota</taxon>
        <taxon>Cryptophyceae</taxon>
        <taxon>Pyrenomonadales</taxon>
        <taxon>Geminigeraceae</taxon>
        <taxon>Guillardia</taxon>
    </lineage>
</organism>
<dbReference type="eggNOG" id="ENOG502S975">
    <property type="taxonomic scope" value="Eukaryota"/>
</dbReference>
<dbReference type="PANTHER" id="PTHR40036:SF1">
    <property type="entry name" value="MACROCIN O-METHYLTRANSFERASE"/>
    <property type="match status" value="1"/>
</dbReference>
<evidence type="ECO:0000256" key="1">
    <source>
        <dbReference type="SAM" id="MobiDB-lite"/>
    </source>
</evidence>
<evidence type="ECO:0000313" key="3">
    <source>
        <dbReference type="EMBL" id="EKX36645.1"/>
    </source>
</evidence>
<proteinExistence type="predicted"/>
<dbReference type="AlphaFoldDB" id="L1ILH2"/>
<dbReference type="InterPro" id="IPR008884">
    <property type="entry name" value="TylF_MeTrfase"/>
</dbReference>
<dbReference type="Pfam" id="PF05711">
    <property type="entry name" value="TylF"/>
    <property type="match status" value="1"/>
</dbReference>